<name>A0A9D1JWS0_9PROT</name>
<reference evidence="1" key="1">
    <citation type="submission" date="2020-10" db="EMBL/GenBank/DDBJ databases">
        <authorList>
            <person name="Gilroy R."/>
        </authorList>
    </citation>
    <scope>NUCLEOTIDE SEQUENCE</scope>
    <source>
        <strain evidence="1">ChiGjej3B3-5194</strain>
    </source>
</reference>
<proteinExistence type="predicted"/>
<evidence type="ECO:0000313" key="1">
    <source>
        <dbReference type="EMBL" id="HIS71184.1"/>
    </source>
</evidence>
<comment type="caution">
    <text evidence="1">The sequence shown here is derived from an EMBL/GenBank/DDBJ whole genome shotgun (WGS) entry which is preliminary data.</text>
</comment>
<accession>A0A9D1JWS0</accession>
<dbReference type="AlphaFoldDB" id="A0A9D1JWS0"/>
<sequence length="316" mass="37032">MAAHNKSKNTFDFLQRNTHRVNEAYAYQLPLTPNPHPYKNDSQYWLFSDLYNLFGGQYVGRHKDIDNTMQTAITFSDFEKLPRTNADKISRPNSFIDFYSGHVVTIANDYNIHEASGTTITRKNGPDAKLSRYACWAMMKRWPSRIFAQLYFIMPDTTFEALYNAAYKFSRIYQRAELSRAEKIINGIAYRHNANMRQVHAKMDRAFFYISDTDTIRDAYEISGSLLDYMGARSLMARRIALDNAIQKFDSAHRVTFDTFMDILYEELIRARINMSRQTDRTPEADISRTPISRITSDLKKLERQFINKYAFQNLR</sequence>
<reference evidence="1" key="2">
    <citation type="journal article" date="2021" name="PeerJ">
        <title>Extensive microbial diversity within the chicken gut microbiome revealed by metagenomics and culture.</title>
        <authorList>
            <person name="Gilroy R."/>
            <person name="Ravi A."/>
            <person name="Getino M."/>
            <person name="Pursley I."/>
            <person name="Horton D.L."/>
            <person name="Alikhan N.F."/>
            <person name="Baker D."/>
            <person name="Gharbi K."/>
            <person name="Hall N."/>
            <person name="Watson M."/>
            <person name="Adriaenssens E.M."/>
            <person name="Foster-Nyarko E."/>
            <person name="Jarju S."/>
            <person name="Secka A."/>
            <person name="Antonio M."/>
            <person name="Oren A."/>
            <person name="Chaudhuri R.R."/>
            <person name="La Ragione R."/>
            <person name="Hildebrand F."/>
            <person name="Pallen M.J."/>
        </authorList>
    </citation>
    <scope>NUCLEOTIDE SEQUENCE</scope>
    <source>
        <strain evidence="1">ChiGjej3B3-5194</strain>
    </source>
</reference>
<organism evidence="1 2">
    <name type="scientific">Candidatus Enterousia intestinigallinarum</name>
    <dbReference type="NCBI Taxonomy" id="2840790"/>
    <lineage>
        <taxon>Bacteria</taxon>
        <taxon>Pseudomonadati</taxon>
        <taxon>Pseudomonadota</taxon>
        <taxon>Alphaproteobacteria</taxon>
        <taxon>Candidatus Enterousia</taxon>
    </lineage>
</organism>
<gene>
    <name evidence="1" type="ORF">IAD02_04350</name>
</gene>
<evidence type="ECO:0000313" key="2">
    <source>
        <dbReference type="Proteomes" id="UP000886742"/>
    </source>
</evidence>
<protein>
    <submittedName>
        <fullName evidence="1">Uncharacterized protein</fullName>
    </submittedName>
</protein>
<dbReference type="Proteomes" id="UP000886742">
    <property type="component" value="Unassembled WGS sequence"/>
</dbReference>
<dbReference type="EMBL" id="DVJI01000013">
    <property type="protein sequence ID" value="HIS71184.1"/>
    <property type="molecule type" value="Genomic_DNA"/>
</dbReference>